<proteinExistence type="predicted"/>
<organism evidence="2">
    <name type="scientific">mine drainage metagenome</name>
    <dbReference type="NCBI Taxonomy" id="410659"/>
    <lineage>
        <taxon>unclassified sequences</taxon>
        <taxon>metagenomes</taxon>
        <taxon>ecological metagenomes</taxon>
    </lineage>
</organism>
<keyword evidence="1" id="KW-1133">Transmembrane helix</keyword>
<reference evidence="2" key="1">
    <citation type="submission" date="2013-08" db="EMBL/GenBank/DDBJ databases">
        <authorList>
            <person name="Mendez C."/>
            <person name="Richter M."/>
            <person name="Ferrer M."/>
            <person name="Sanchez J."/>
        </authorList>
    </citation>
    <scope>NUCLEOTIDE SEQUENCE</scope>
</reference>
<dbReference type="EMBL" id="AUZY01012936">
    <property type="protein sequence ID" value="EQD27163.1"/>
    <property type="molecule type" value="Genomic_DNA"/>
</dbReference>
<accession>T0Y2C7</accession>
<dbReference type="Pfam" id="PF06197">
    <property type="entry name" value="DUF998"/>
    <property type="match status" value="1"/>
</dbReference>
<keyword evidence="1" id="KW-0472">Membrane</keyword>
<dbReference type="AlphaFoldDB" id="T0Y2C7"/>
<feature type="transmembrane region" description="Helical" evidence="1">
    <location>
        <begin position="56"/>
        <end position="81"/>
    </location>
</feature>
<evidence type="ECO:0000313" key="2">
    <source>
        <dbReference type="EMBL" id="EQD27163.1"/>
    </source>
</evidence>
<feature type="transmembrane region" description="Helical" evidence="1">
    <location>
        <begin position="149"/>
        <end position="170"/>
    </location>
</feature>
<sequence length="221" mass="22924">MPLVPARRRERILCGILLSVGILQFVLSMAVEQLFIPGYSLRNSYISDLGVGPHALVFNSSIVLLGLLIAVAALLLAAIFSPSGVTRVGLTLLVLAALAAIGVGLFPENSTALNGQAHTIFALVTFLAGNLSIILLGPAIRGALRSRGLAILGYLGGTIGLVALVLYATGNDLVLGNGGMERLIVAPLLLWGFVLGLTLLRHSGQPRITPWAPEGAQAPPA</sequence>
<reference evidence="2" key="2">
    <citation type="journal article" date="2014" name="ISME J.">
        <title>Microbial stratification in low pH oxic and suboxic macroscopic growths along an acid mine drainage.</title>
        <authorList>
            <person name="Mendez-Garcia C."/>
            <person name="Mesa V."/>
            <person name="Sprenger R.R."/>
            <person name="Richter M."/>
            <person name="Diez M.S."/>
            <person name="Solano J."/>
            <person name="Bargiela R."/>
            <person name="Golyshina O.V."/>
            <person name="Manteca A."/>
            <person name="Ramos J.L."/>
            <person name="Gallego J.R."/>
            <person name="Llorente I."/>
            <person name="Martins Dos Santos V.A."/>
            <person name="Jensen O.N."/>
            <person name="Pelaez A.I."/>
            <person name="Sanchez J."/>
            <person name="Ferrer M."/>
        </authorList>
    </citation>
    <scope>NUCLEOTIDE SEQUENCE</scope>
</reference>
<feature type="transmembrane region" description="Helical" evidence="1">
    <location>
        <begin position="12"/>
        <end position="36"/>
    </location>
</feature>
<protein>
    <submittedName>
        <fullName evidence="2">Membrane protein containing DUF998</fullName>
    </submittedName>
</protein>
<evidence type="ECO:0000256" key="1">
    <source>
        <dbReference type="SAM" id="Phobius"/>
    </source>
</evidence>
<keyword evidence="1" id="KW-0812">Transmembrane</keyword>
<feature type="transmembrane region" description="Helical" evidence="1">
    <location>
        <begin position="88"/>
        <end position="106"/>
    </location>
</feature>
<name>T0Y2C7_9ZZZZ</name>
<comment type="caution">
    <text evidence="2">The sequence shown here is derived from an EMBL/GenBank/DDBJ whole genome shotgun (WGS) entry which is preliminary data.</text>
</comment>
<feature type="transmembrane region" description="Helical" evidence="1">
    <location>
        <begin position="182"/>
        <end position="200"/>
    </location>
</feature>
<gene>
    <name evidence="2" type="ORF">B1B_19259</name>
</gene>
<dbReference type="InterPro" id="IPR009339">
    <property type="entry name" value="DUF998"/>
</dbReference>
<feature type="transmembrane region" description="Helical" evidence="1">
    <location>
        <begin position="118"/>
        <end position="137"/>
    </location>
</feature>